<proteinExistence type="predicted"/>
<comment type="caution">
    <text evidence="1">The sequence shown here is derived from an EMBL/GenBank/DDBJ whole genome shotgun (WGS) entry which is preliminary data.</text>
</comment>
<sequence>MLDGIWSTAEEQGRRMDAFEHDMCDYSDRIVSLEETVAWLSSENQQLKEKNEDLKSRSCRCNLRIVGIPEKMEHGDPVGFMTGFFTEVLGTTLVPTPLKLDRAHRIGAPPMPDGVNLKPQVFIVRFHNFQDKESVLQRQSRDQLIFSRK</sequence>
<keyword evidence="2" id="KW-1185">Reference proteome</keyword>
<name>A0ACC2GPV6_DALPE</name>
<reference evidence="1" key="1">
    <citation type="submission" date="2021-05" db="EMBL/GenBank/DDBJ databases">
        <authorList>
            <person name="Pan Q."/>
            <person name="Jouanno E."/>
            <person name="Zahm M."/>
            <person name="Klopp C."/>
            <person name="Cabau C."/>
            <person name="Louis A."/>
            <person name="Berthelot C."/>
            <person name="Parey E."/>
            <person name="Roest Crollius H."/>
            <person name="Montfort J."/>
            <person name="Robinson-Rechavi M."/>
            <person name="Bouchez O."/>
            <person name="Lampietro C."/>
            <person name="Lopez Roques C."/>
            <person name="Donnadieu C."/>
            <person name="Postlethwait J."/>
            <person name="Bobe J."/>
            <person name="Dillon D."/>
            <person name="Chandos A."/>
            <person name="von Hippel F."/>
            <person name="Guiguen Y."/>
        </authorList>
    </citation>
    <scope>NUCLEOTIDE SEQUENCE</scope>
    <source>
        <strain evidence="1">YG-Jan2019</strain>
    </source>
</reference>
<protein>
    <submittedName>
        <fullName evidence="1">Uncharacterized protein</fullName>
    </submittedName>
</protein>
<dbReference type="EMBL" id="CM055738">
    <property type="protein sequence ID" value="KAJ8005468.1"/>
    <property type="molecule type" value="Genomic_DNA"/>
</dbReference>
<gene>
    <name evidence="1" type="ORF">DPEC_G00146950</name>
</gene>
<organism evidence="1 2">
    <name type="scientific">Dallia pectoralis</name>
    <name type="common">Alaska blackfish</name>
    <dbReference type="NCBI Taxonomy" id="75939"/>
    <lineage>
        <taxon>Eukaryota</taxon>
        <taxon>Metazoa</taxon>
        <taxon>Chordata</taxon>
        <taxon>Craniata</taxon>
        <taxon>Vertebrata</taxon>
        <taxon>Euteleostomi</taxon>
        <taxon>Actinopterygii</taxon>
        <taxon>Neopterygii</taxon>
        <taxon>Teleostei</taxon>
        <taxon>Protacanthopterygii</taxon>
        <taxon>Esociformes</taxon>
        <taxon>Umbridae</taxon>
        <taxon>Dallia</taxon>
    </lineage>
</organism>
<evidence type="ECO:0000313" key="2">
    <source>
        <dbReference type="Proteomes" id="UP001157502"/>
    </source>
</evidence>
<dbReference type="Proteomes" id="UP001157502">
    <property type="component" value="Chromosome 11"/>
</dbReference>
<evidence type="ECO:0000313" key="1">
    <source>
        <dbReference type="EMBL" id="KAJ8005468.1"/>
    </source>
</evidence>
<accession>A0ACC2GPV6</accession>